<reference evidence="1 2" key="1">
    <citation type="submission" date="2015-07" db="EMBL/GenBank/DDBJ databases">
        <title>The genome of Melipona quadrifasciata.</title>
        <authorList>
            <person name="Pan H."/>
            <person name="Kapheim K."/>
        </authorList>
    </citation>
    <scope>NUCLEOTIDE SEQUENCE [LARGE SCALE GENOMIC DNA]</scope>
    <source>
        <strain evidence="1">0111107301</strain>
        <tissue evidence="1">Whole body</tissue>
    </source>
</reference>
<dbReference type="Proteomes" id="UP000053105">
    <property type="component" value="Unassembled WGS sequence"/>
</dbReference>
<keyword evidence="2" id="KW-1185">Reference proteome</keyword>
<dbReference type="AlphaFoldDB" id="A0A0M9A641"/>
<proteinExistence type="predicted"/>
<protein>
    <submittedName>
        <fullName evidence="1">Uncharacterized protein</fullName>
    </submittedName>
</protein>
<gene>
    <name evidence="1" type="ORF">WN51_05895</name>
</gene>
<accession>A0A0M9A641</accession>
<sequence length="71" mass="8004">MYKLVQESCCISIFFFIIESDFSGGNPGNLVSSGATLMQRKLAIGQFGSRDYRAKKSPSFSSRNGYFWTFQ</sequence>
<evidence type="ECO:0000313" key="1">
    <source>
        <dbReference type="EMBL" id="KOX78007.1"/>
    </source>
</evidence>
<name>A0A0M9A641_9HYME</name>
<organism evidence="1 2">
    <name type="scientific">Melipona quadrifasciata</name>
    <dbReference type="NCBI Taxonomy" id="166423"/>
    <lineage>
        <taxon>Eukaryota</taxon>
        <taxon>Metazoa</taxon>
        <taxon>Ecdysozoa</taxon>
        <taxon>Arthropoda</taxon>
        <taxon>Hexapoda</taxon>
        <taxon>Insecta</taxon>
        <taxon>Pterygota</taxon>
        <taxon>Neoptera</taxon>
        <taxon>Endopterygota</taxon>
        <taxon>Hymenoptera</taxon>
        <taxon>Apocrita</taxon>
        <taxon>Aculeata</taxon>
        <taxon>Apoidea</taxon>
        <taxon>Anthophila</taxon>
        <taxon>Apidae</taxon>
        <taxon>Melipona</taxon>
    </lineage>
</organism>
<dbReference type="EMBL" id="KQ435727">
    <property type="protein sequence ID" value="KOX78007.1"/>
    <property type="molecule type" value="Genomic_DNA"/>
</dbReference>
<evidence type="ECO:0000313" key="2">
    <source>
        <dbReference type="Proteomes" id="UP000053105"/>
    </source>
</evidence>